<name>A0AA52EE91_9PROT</name>
<evidence type="ECO:0000256" key="1">
    <source>
        <dbReference type="ARBA" id="ARBA00010634"/>
    </source>
</evidence>
<sequence length="257" mass="29300">MKKVILLLVALSAAACATTPDVIDPYEKTNRKIFEFNRKVDRVILDPVANTYNAVMPSPARKGIRNAFDNLSEPMTFANDILQAKPERAISTLARFIINSTVGIAGLWNPAEKMGLKRHKEDIGQTLAVWGFKESPYFIIPFVGPSTTRDTVGFTASLFLDPTDYVIDKEFGWEWVYARLGADIITIRAELDKVLDDLYSETDPYLLARSAYLQRRDYLIRDGREKEYDEEDDLFFDDELDDEEVELLNLILSSKNQ</sequence>
<dbReference type="Pfam" id="PF04333">
    <property type="entry name" value="MlaA"/>
    <property type="match status" value="1"/>
</dbReference>
<comment type="similarity">
    <text evidence="1">Belongs to the MlaA family.</text>
</comment>
<accession>A0AA52EE91</accession>
<dbReference type="GO" id="GO:0120010">
    <property type="term" value="P:intermembrane phospholipid transfer"/>
    <property type="evidence" value="ECO:0007669"/>
    <property type="project" value="TreeGrafter"/>
</dbReference>
<evidence type="ECO:0000313" key="4">
    <source>
        <dbReference type="EMBL" id="WND02068.1"/>
    </source>
</evidence>
<dbReference type="GO" id="GO:0016020">
    <property type="term" value="C:membrane"/>
    <property type="evidence" value="ECO:0007669"/>
    <property type="project" value="InterPro"/>
</dbReference>
<dbReference type="InterPro" id="IPR007428">
    <property type="entry name" value="MlaA"/>
</dbReference>
<organism evidence="4 5">
    <name type="scientific">Temperatibacter marinus</name>
    <dbReference type="NCBI Taxonomy" id="1456591"/>
    <lineage>
        <taxon>Bacteria</taxon>
        <taxon>Pseudomonadati</taxon>
        <taxon>Pseudomonadota</taxon>
        <taxon>Alphaproteobacteria</taxon>
        <taxon>Kordiimonadales</taxon>
        <taxon>Temperatibacteraceae</taxon>
        <taxon>Temperatibacter</taxon>
    </lineage>
</organism>
<evidence type="ECO:0000256" key="3">
    <source>
        <dbReference type="SAM" id="SignalP"/>
    </source>
</evidence>
<keyword evidence="2 3" id="KW-0732">Signal</keyword>
<dbReference type="RefSeq" id="WP_310797903.1">
    <property type="nucleotide sequence ID" value="NZ_CP123872.1"/>
</dbReference>
<proteinExistence type="inferred from homology"/>
<dbReference type="AlphaFoldDB" id="A0AA52EE91"/>
<gene>
    <name evidence="4" type="ORF">QGN29_10965</name>
</gene>
<dbReference type="PANTHER" id="PTHR30035:SF3">
    <property type="entry name" value="INTERMEMBRANE PHOSPHOLIPID TRANSPORT SYSTEM LIPOPROTEIN MLAA"/>
    <property type="match status" value="1"/>
</dbReference>
<dbReference type="Proteomes" id="UP001268683">
    <property type="component" value="Chromosome"/>
</dbReference>
<dbReference type="PROSITE" id="PS51257">
    <property type="entry name" value="PROKAR_LIPOPROTEIN"/>
    <property type="match status" value="1"/>
</dbReference>
<keyword evidence="5" id="KW-1185">Reference proteome</keyword>
<protein>
    <submittedName>
        <fullName evidence="4">VacJ family lipoprotein</fullName>
    </submittedName>
</protein>
<evidence type="ECO:0000256" key="2">
    <source>
        <dbReference type="ARBA" id="ARBA00022729"/>
    </source>
</evidence>
<dbReference type="EMBL" id="CP123872">
    <property type="protein sequence ID" value="WND02068.1"/>
    <property type="molecule type" value="Genomic_DNA"/>
</dbReference>
<feature type="signal peptide" evidence="3">
    <location>
        <begin position="1"/>
        <end position="17"/>
    </location>
</feature>
<dbReference type="PANTHER" id="PTHR30035">
    <property type="entry name" value="LIPOPROTEIN VACJ-RELATED"/>
    <property type="match status" value="1"/>
</dbReference>
<keyword evidence="4" id="KW-0449">Lipoprotein</keyword>
<reference evidence="4" key="1">
    <citation type="submission" date="2023-04" db="EMBL/GenBank/DDBJ databases">
        <title>Complete genome sequence of Temperatibacter marinus.</title>
        <authorList>
            <person name="Rong J.-C."/>
            <person name="Yi M.-L."/>
            <person name="Zhao Q."/>
        </authorList>
    </citation>
    <scope>NUCLEOTIDE SEQUENCE</scope>
    <source>
        <strain evidence="4">NBRC 110045</strain>
    </source>
</reference>
<evidence type="ECO:0000313" key="5">
    <source>
        <dbReference type="Proteomes" id="UP001268683"/>
    </source>
</evidence>
<dbReference type="KEGG" id="tmk:QGN29_10965"/>
<feature type="chain" id="PRO_5041446803" evidence="3">
    <location>
        <begin position="18"/>
        <end position="257"/>
    </location>
</feature>
<dbReference type="PRINTS" id="PR01805">
    <property type="entry name" value="VACJLIPOPROT"/>
</dbReference>